<evidence type="ECO:0000313" key="2">
    <source>
        <dbReference type="EMBL" id="EEC02283.1"/>
    </source>
</evidence>
<dbReference type="InterPro" id="IPR052774">
    <property type="entry name" value="Celegans_DevNeuronal_Protein"/>
</dbReference>
<dbReference type="VEuPathDB" id="VectorBase:ISCI001057"/>
<protein>
    <recommendedName>
        <fullName evidence="1">Apple domain-containing protein</fullName>
    </recommendedName>
</protein>
<name>B7P6R1_IXOSC</name>
<proteinExistence type="predicted"/>
<dbReference type="HOGENOM" id="CLU_1588300_0_0_1"/>
<dbReference type="VEuPathDB" id="VectorBase:ISCP_034997"/>
<organism>
    <name type="scientific">Ixodes scapularis</name>
    <name type="common">Black-legged tick</name>
    <name type="synonym">Deer tick</name>
    <dbReference type="NCBI Taxonomy" id="6945"/>
    <lineage>
        <taxon>Eukaryota</taxon>
        <taxon>Metazoa</taxon>
        <taxon>Ecdysozoa</taxon>
        <taxon>Arthropoda</taxon>
        <taxon>Chelicerata</taxon>
        <taxon>Arachnida</taxon>
        <taxon>Acari</taxon>
        <taxon>Parasitiformes</taxon>
        <taxon>Ixodida</taxon>
        <taxon>Ixodoidea</taxon>
        <taxon>Ixodidae</taxon>
        <taxon>Ixodinae</taxon>
        <taxon>Ixodes</taxon>
    </lineage>
</organism>
<keyword evidence="4" id="KW-1185">Reference proteome</keyword>
<dbReference type="EMBL" id="DS647354">
    <property type="protein sequence ID" value="EEC02283.1"/>
    <property type="molecule type" value="Genomic_DNA"/>
</dbReference>
<dbReference type="CDD" id="cd01099">
    <property type="entry name" value="PAN_AP_HGF"/>
    <property type="match status" value="1"/>
</dbReference>
<feature type="domain" description="Apple" evidence="1">
    <location>
        <begin position="70"/>
        <end position="148"/>
    </location>
</feature>
<dbReference type="InterPro" id="IPR003609">
    <property type="entry name" value="Pan_app"/>
</dbReference>
<feature type="domain" description="Apple" evidence="1">
    <location>
        <begin position="1"/>
        <end position="62"/>
    </location>
</feature>
<evidence type="ECO:0000313" key="3">
    <source>
        <dbReference type="EnsemblMetazoa" id="ISCW001057-PA"/>
    </source>
</evidence>
<sequence length="168" mass="19009">MKSSQTSSAHECLNLCRGEPKCRSVSYDYRRRLCHAHSDTLRTGADTNVKNDPQMNYFEKVCISKIRGFCNTKKYRDQELVLADLIIGTQSQEDCLQRCLHSGDFVCRSFSFERETQTCFLSHHTRKSAPDGATLRLPGTDLVELGACFDGKSVWAYSINKVAPPLFT</sequence>
<dbReference type="AlphaFoldDB" id="B7P6R1"/>
<evidence type="ECO:0000313" key="4">
    <source>
        <dbReference type="Proteomes" id="UP000001555"/>
    </source>
</evidence>
<dbReference type="PANTHER" id="PTHR47327">
    <property type="entry name" value="FI18240P1-RELATED"/>
    <property type="match status" value="1"/>
</dbReference>
<dbReference type="PROSITE" id="PS50948">
    <property type="entry name" value="PAN"/>
    <property type="match status" value="2"/>
</dbReference>
<reference evidence="3" key="2">
    <citation type="submission" date="2020-05" db="UniProtKB">
        <authorList>
            <consortium name="EnsemblMetazoa"/>
        </authorList>
    </citation>
    <scope>IDENTIFICATION</scope>
    <source>
        <strain evidence="3">wikel</strain>
    </source>
</reference>
<dbReference type="SUPFAM" id="SSF57414">
    <property type="entry name" value="Hairpin loop containing domain-like"/>
    <property type="match status" value="2"/>
</dbReference>
<evidence type="ECO:0000259" key="1">
    <source>
        <dbReference type="PROSITE" id="PS50948"/>
    </source>
</evidence>
<dbReference type="OrthoDB" id="10043417at2759"/>
<dbReference type="SMART" id="SM00473">
    <property type="entry name" value="PAN_AP"/>
    <property type="match status" value="2"/>
</dbReference>
<reference evidence="2 4" key="1">
    <citation type="submission" date="2008-03" db="EMBL/GenBank/DDBJ databases">
        <title>Annotation of Ixodes scapularis.</title>
        <authorList>
            <consortium name="Ixodes scapularis Genome Project Consortium"/>
            <person name="Caler E."/>
            <person name="Hannick L.I."/>
            <person name="Bidwell S."/>
            <person name="Joardar V."/>
            <person name="Thiagarajan M."/>
            <person name="Amedeo P."/>
            <person name="Galinsky K.J."/>
            <person name="Schobel S."/>
            <person name="Inman J."/>
            <person name="Hostetler J."/>
            <person name="Miller J."/>
            <person name="Hammond M."/>
            <person name="Megy K."/>
            <person name="Lawson D."/>
            <person name="Kodira C."/>
            <person name="Sutton G."/>
            <person name="Meyer J."/>
            <person name="Hill C.A."/>
            <person name="Birren B."/>
            <person name="Nene V."/>
            <person name="Collins F."/>
            <person name="Alarcon-Chaidez F."/>
            <person name="Wikel S."/>
            <person name="Strausberg R."/>
        </authorList>
    </citation>
    <scope>NUCLEOTIDE SEQUENCE [LARGE SCALE GENOMIC DNA]</scope>
    <source>
        <strain evidence="4">Wikel</strain>
        <strain evidence="2">Wikel colony</strain>
    </source>
</reference>
<gene>
    <name evidence="2" type="ORF">IscW_ISCW001057</name>
</gene>
<dbReference type="InParanoid" id="B7P6R1"/>
<dbReference type="VEuPathDB" id="VectorBase:ISCW001057"/>
<dbReference type="Gene3D" id="3.50.4.10">
    <property type="entry name" value="Hepatocyte Growth Factor"/>
    <property type="match status" value="2"/>
</dbReference>
<dbReference type="PaxDb" id="6945-B7P6R1"/>
<dbReference type="Proteomes" id="UP000001555">
    <property type="component" value="Unassembled WGS sequence"/>
</dbReference>
<dbReference type="PANTHER" id="PTHR47327:SF1">
    <property type="entry name" value="RE15579P"/>
    <property type="match status" value="1"/>
</dbReference>
<accession>B7P6R1</accession>
<dbReference type="EMBL" id="ABJB010783017">
    <property type="status" value="NOT_ANNOTATED_CDS"/>
    <property type="molecule type" value="Genomic_DNA"/>
</dbReference>
<dbReference type="Pfam" id="PF00024">
    <property type="entry name" value="PAN_1"/>
    <property type="match status" value="2"/>
</dbReference>
<dbReference type="EnsemblMetazoa" id="ISCW001057-RA">
    <property type="protein sequence ID" value="ISCW001057-PA"/>
    <property type="gene ID" value="ISCW001057"/>
</dbReference>
<dbReference type="EMBL" id="ABJB010172888">
    <property type="status" value="NOT_ANNOTATED_CDS"/>
    <property type="molecule type" value="Genomic_DNA"/>
</dbReference>